<dbReference type="PROSITE" id="PS50263">
    <property type="entry name" value="CN_HYDROLASE"/>
    <property type="match status" value="1"/>
</dbReference>
<feature type="domain" description="CN hydrolase" evidence="1">
    <location>
        <begin position="23"/>
        <end position="260"/>
    </location>
</feature>
<sequence>MNVGNCFPLPGKIETECLSVVLFQMSLAVVPKSKEEVMKNVDKLIEWIERAVTGYPGLDMIVTPEASLNGVGPHASLCCISLEGPELALLKETCKEYQIWLVVGACVDEEDGNFYKNCGITINDRGEIVDVYRKVTPWNPVEPTSPGDEINVFAGPKGARIATIICSDGDYQDNWREAATKGANVVLRLTTYMTPFENAYEITNRAGAYFNKVYVVAVNNSEMDDCYSLFGRSMVVNPEGDIITQAPVGLPYIFKADLYPGICDAIQKQAYMGDLIWLGNHRGAASPDMFGIGKDKQMYQYLRQEEN</sequence>
<evidence type="ECO:0000313" key="2">
    <source>
        <dbReference type="EMBL" id="MBV7389568.1"/>
    </source>
</evidence>
<dbReference type="EMBL" id="JAHUZB010000001">
    <property type="protein sequence ID" value="MBV7389568.1"/>
    <property type="molecule type" value="Genomic_DNA"/>
</dbReference>
<dbReference type="Proteomes" id="UP000774130">
    <property type="component" value="Unassembled WGS sequence"/>
</dbReference>
<dbReference type="PANTHER" id="PTHR43674">
    <property type="entry name" value="NITRILASE C965.09-RELATED"/>
    <property type="match status" value="1"/>
</dbReference>
<organism evidence="2 3">
    <name type="scientific">Enterococcus alishanensis</name>
    <dbReference type="NCBI Taxonomy" id="1303817"/>
    <lineage>
        <taxon>Bacteria</taxon>
        <taxon>Bacillati</taxon>
        <taxon>Bacillota</taxon>
        <taxon>Bacilli</taxon>
        <taxon>Lactobacillales</taxon>
        <taxon>Enterococcaceae</taxon>
        <taxon>Enterococcus</taxon>
    </lineage>
</organism>
<dbReference type="RefSeq" id="WP_218324624.1">
    <property type="nucleotide sequence ID" value="NZ_JAHUZB010000001.1"/>
</dbReference>
<dbReference type="PANTHER" id="PTHR43674:SF15">
    <property type="entry name" value="FORMAMIDASE"/>
    <property type="match status" value="1"/>
</dbReference>
<dbReference type="InterPro" id="IPR050345">
    <property type="entry name" value="Aliph_Amidase/BUP"/>
</dbReference>
<dbReference type="InterPro" id="IPR003010">
    <property type="entry name" value="C-N_Hydrolase"/>
</dbReference>
<gene>
    <name evidence="2" type="ORF">KUA55_02680</name>
</gene>
<dbReference type="Pfam" id="PF00795">
    <property type="entry name" value="CN_hydrolase"/>
    <property type="match status" value="1"/>
</dbReference>
<keyword evidence="3" id="KW-1185">Reference proteome</keyword>
<protein>
    <recommendedName>
        <fullName evidence="1">CN hydrolase domain-containing protein</fullName>
    </recommendedName>
</protein>
<evidence type="ECO:0000259" key="1">
    <source>
        <dbReference type="PROSITE" id="PS50263"/>
    </source>
</evidence>
<name>A0ABS6T9J4_9ENTE</name>
<accession>A0ABS6T9J4</accession>
<reference evidence="2 3" key="1">
    <citation type="submission" date="2021-06" db="EMBL/GenBank/DDBJ databases">
        <title>Enterococcus alishanensis sp. nov., a novel lactic acid bacterium isolated from fresh coffee beans.</title>
        <authorList>
            <person name="Chen Y.-S."/>
        </authorList>
    </citation>
    <scope>NUCLEOTIDE SEQUENCE [LARGE SCALE GENOMIC DNA]</scope>
    <source>
        <strain evidence="2 3">ALS3</strain>
    </source>
</reference>
<evidence type="ECO:0000313" key="3">
    <source>
        <dbReference type="Proteomes" id="UP000774130"/>
    </source>
</evidence>
<comment type="caution">
    <text evidence="2">The sequence shown here is derived from an EMBL/GenBank/DDBJ whole genome shotgun (WGS) entry which is preliminary data.</text>
</comment>
<proteinExistence type="predicted"/>